<protein>
    <recommendedName>
        <fullName evidence="3">RraA family protein</fullName>
    </recommendedName>
</protein>
<sequence length="252" mass="28319">MNFETAYSSENQVESIEATKVFNASNLENFLQELFKIPRKEDLKMKYSVDPLTISMAAKAGKFPLFPQEDGSLGIPVVPLSDMSDNTPKEFFQYMKYFFNSGIVKGGNGERSYEGYAHTHIAIAVDPDNPTSVAKIKKLNVVLTAKIKGDPANGISGWAEKYGQRIDAIVPIYIDNKKSVAHTDPFYGYDDITLKDGDIIGIIGDHVALLDDNNQGLQKIENLILLMEAVIKEEIYFLTREDYRKKYVDNKD</sequence>
<dbReference type="Proteomes" id="UP000623301">
    <property type="component" value="Unassembled WGS sequence"/>
</dbReference>
<evidence type="ECO:0008006" key="3">
    <source>
        <dbReference type="Google" id="ProtNLM"/>
    </source>
</evidence>
<dbReference type="RefSeq" id="WP_198841136.1">
    <property type="nucleotide sequence ID" value="NZ_JAEHFJ010000004.1"/>
</dbReference>
<comment type="caution">
    <text evidence="1">The sequence shown here is derived from an EMBL/GenBank/DDBJ whole genome shotgun (WGS) entry which is preliminary data.</text>
</comment>
<evidence type="ECO:0000313" key="1">
    <source>
        <dbReference type="EMBL" id="MBJ2174386.1"/>
    </source>
</evidence>
<evidence type="ECO:0000313" key="2">
    <source>
        <dbReference type="Proteomes" id="UP000623301"/>
    </source>
</evidence>
<accession>A0ABS0WR02</accession>
<keyword evidence="2" id="KW-1185">Reference proteome</keyword>
<name>A0ABS0WR02_9FLAO</name>
<dbReference type="EMBL" id="JAEHFJ010000004">
    <property type="protein sequence ID" value="MBJ2174386.1"/>
    <property type="molecule type" value="Genomic_DNA"/>
</dbReference>
<reference evidence="1 2" key="1">
    <citation type="submission" date="2020-12" db="EMBL/GenBank/DDBJ databases">
        <title>Aureibaculum luteum sp. nov. and Aureibaculum flavum sp. nov., novel members of the family Flavobacteriaceae isolated from Antarctic intertidal sediments.</title>
        <authorList>
            <person name="He X."/>
            <person name="Zhang X."/>
        </authorList>
    </citation>
    <scope>NUCLEOTIDE SEQUENCE [LARGE SCALE GENOMIC DNA]</scope>
    <source>
        <strain evidence="1 2">A20</strain>
    </source>
</reference>
<gene>
    <name evidence="1" type="ORF">JBL43_09070</name>
</gene>
<proteinExistence type="predicted"/>
<organism evidence="1 2">
    <name type="scientific">Aureibaculum flavum</name>
    <dbReference type="NCBI Taxonomy" id="2795986"/>
    <lineage>
        <taxon>Bacteria</taxon>
        <taxon>Pseudomonadati</taxon>
        <taxon>Bacteroidota</taxon>
        <taxon>Flavobacteriia</taxon>
        <taxon>Flavobacteriales</taxon>
        <taxon>Flavobacteriaceae</taxon>
        <taxon>Aureibaculum</taxon>
    </lineage>
</organism>